<gene>
    <name evidence="3" type="ORF">Pmar_PMAR024904</name>
</gene>
<name>C5LX50_PERM5</name>
<dbReference type="RefSeq" id="XP_002765975.1">
    <property type="nucleotide sequence ID" value="XM_002765929.1"/>
</dbReference>
<dbReference type="InterPro" id="IPR033121">
    <property type="entry name" value="PEPTIDASE_A1"/>
</dbReference>
<protein>
    <recommendedName>
        <fullName evidence="2">Peptidase A1 domain-containing protein</fullName>
    </recommendedName>
</protein>
<feature type="domain" description="Peptidase A1" evidence="2">
    <location>
        <begin position="61"/>
        <end position="93"/>
    </location>
</feature>
<dbReference type="InterPro" id="IPR021109">
    <property type="entry name" value="Peptidase_aspartic_dom_sf"/>
</dbReference>
<evidence type="ECO:0000259" key="2">
    <source>
        <dbReference type="PROSITE" id="PS51767"/>
    </source>
</evidence>
<dbReference type="SUPFAM" id="SSF50630">
    <property type="entry name" value="Acid proteases"/>
    <property type="match status" value="1"/>
</dbReference>
<accession>C5LX50</accession>
<proteinExistence type="predicted"/>
<evidence type="ECO:0000256" key="1">
    <source>
        <dbReference type="SAM" id="SignalP"/>
    </source>
</evidence>
<keyword evidence="1" id="KW-0732">Signal</keyword>
<dbReference type="Proteomes" id="UP000007800">
    <property type="component" value="Unassembled WGS sequence"/>
</dbReference>
<dbReference type="OrthoDB" id="2747330at2759"/>
<dbReference type="EMBL" id="GG686371">
    <property type="protein sequence ID" value="EEQ98692.1"/>
    <property type="molecule type" value="Genomic_DNA"/>
</dbReference>
<dbReference type="InParanoid" id="C5LX50"/>
<sequence>MSPRAYSACLCTTALSMLVPLLLLVLSALTMAHAETRGRGYDGDTIITAKLFGHIDQYAYWFIDLLVGTPQQRTSLIVDTGGSALLVCVCTVA</sequence>
<feature type="chain" id="PRO_5002953197" description="Peptidase A1 domain-containing protein" evidence="1">
    <location>
        <begin position="35"/>
        <end position="93"/>
    </location>
</feature>
<evidence type="ECO:0000313" key="4">
    <source>
        <dbReference type="Proteomes" id="UP000007800"/>
    </source>
</evidence>
<feature type="signal peptide" evidence="1">
    <location>
        <begin position="1"/>
        <end position="34"/>
    </location>
</feature>
<keyword evidence="4" id="KW-1185">Reference proteome</keyword>
<dbReference type="GeneID" id="9062518"/>
<organism evidence="4">
    <name type="scientific">Perkinsus marinus (strain ATCC 50983 / TXsc)</name>
    <dbReference type="NCBI Taxonomy" id="423536"/>
    <lineage>
        <taxon>Eukaryota</taxon>
        <taxon>Sar</taxon>
        <taxon>Alveolata</taxon>
        <taxon>Perkinsozoa</taxon>
        <taxon>Perkinsea</taxon>
        <taxon>Perkinsida</taxon>
        <taxon>Perkinsidae</taxon>
        <taxon>Perkinsus</taxon>
    </lineage>
</organism>
<evidence type="ECO:0000313" key="3">
    <source>
        <dbReference type="EMBL" id="EEQ98692.1"/>
    </source>
</evidence>
<dbReference type="PROSITE" id="PS51767">
    <property type="entry name" value="PEPTIDASE_A1"/>
    <property type="match status" value="1"/>
</dbReference>
<reference evidence="3 4" key="1">
    <citation type="submission" date="2008-07" db="EMBL/GenBank/DDBJ databases">
        <authorList>
            <person name="El-Sayed N."/>
            <person name="Caler E."/>
            <person name="Inman J."/>
            <person name="Amedeo P."/>
            <person name="Hass B."/>
            <person name="Wortman J."/>
        </authorList>
    </citation>
    <scope>NUCLEOTIDE SEQUENCE [LARGE SCALE GENOMIC DNA]</scope>
    <source>
        <strain evidence="4">ATCC 50983 / TXsc</strain>
    </source>
</reference>
<dbReference type="AlphaFoldDB" id="C5LX50"/>